<evidence type="ECO:0000256" key="11">
    <source>
        <dbReference type="RuleBase" id="RU368036"/>
    </source>
</evidence>
<comment type="catalytic activity">
    <reaction evidence="1 11">
        <text>an S-substituted glutathione + H2O = an S-substituted L-cysteinylglycine + L-glutamate</text>
        <dbReference type="Rhea" id="RHEA:59468"/>
        <dbReference type="ChEBI" id="CHEBI:15377"/>
        <dbReference type="ChEBI" id="CHEBI:29985"/>
        <dbReference type="ChEBI" id="CHEBI:90779"/>
        <dbReference type="ChEBI" id="CHEBI:143103"/>
        <dbReference type="EC" id="3.4.19.13"/>
    </reaction>
</comment>
<feature type="active site" description="Nucleophile" evidence="9">
    <location>
        <position position="375"/>
    </location>
</feature>
<dbReference type="GO" id="GO:0006751">
    <property type="term" value="P:glutathione catabolic process"/>
    <property type="evidence" value="ECO:0007669"/>
    <property type="project" value="UniProtKB-UniRule"/>
</dbReference>
<feature type="binding site" evidence="10">
    <location>
        <position position="468"/>
    </location>
    <ligand>
        <name>L-glutamate</name>
        <dbReference type="ChEBI" id="CHEBI:29985"/>
    </ligand>
</feature>
<dbReference type="PROSITE" id="PS00462">
    <property type="entry name" value="G_GLU_TRANSPEPTIDASE"/>
    <property type="match status" value="1"/>
</dbReference>
<dbReference type="EC" id="3.4.19.13" evidence="11"/>
<dbReference type="InterPro" id="IPR055262">
    <property type="entry name" value="GGT_CS"/>
</dbReference>
<dbReference type="EC" id="2.3.2.2" evidence="11"/>
<evidence type="ECO:0000256" key="2">
    <source>
        <dbReference type="ARBA" id="ARBA00001089"/>
    </source>
</evidence>
<dbReference type="InterPro" id="IPR029055">
    <property type="entry name" value="Ntn_hydrolases_N"/>
</dbReference>
<keyword evidence="14" id="KW-1185">Reference proteome</keyword>
<dbReference type="SUPFAM" id="SSF56235">
    <property type="entry name" value="N-terminal nucleophile aminohydrolases (Ntn hydrolases)"/>
    <property type="match status" value="1"/>
</dbReference>
<feature type="binding site" evidence="10">
    <location>
        <position position="417"/>
    </location>
    <ligand>
        <name>L-glutamate</name>
        <dbReference type="ChEBI" id="CHEBI:29985"/>
    </ligand>
</feature>
<comment type="PTM">
    <text evidence="11">Cleaved by autocatalysis into a large and a small subunit.</text>
</comment>
<dbReference type="EMBL" id="WLYI01000002">
    <property type="protein sequence ID" value="MTD17830.1"/>
    <property type="molecule type" value="Genomic_DNA"/>
</dbReference>
<dbReference type="PANTHER" id="PTHR43199">
    <property type="entry name" value="GLUTATHIONE HYDROLASE"/>
    <property type="match status" value="1"/>
</dbReference>
<comment type="catalytic activity">
    <reaction evidence="2 11">
        <text>glutathione + H2O = L-cysteinylglycine + L-glutamate</text>
        <dbReference type="Rhea" id="RHEA:28807"/>
        <dbReference type="ChEBI" id="CHEBI:15377"/>
        <dbReference type="ChEBI" id="CHEBI:29985"/>
        <dbReference type="ChEBI" id="CHEBI:57925"/>
        <dbReference type="ChEBI" id="CHEBI:61694"/>
        <dbReference type="EC" id="3.4.19.13"/>
    </reaction>
</comment>
<keyword evidence="5 11" id="KW-0378">Hydrolase</keyword>
<comment type="pathway">
    <text evidence="11">Sulfur metabolism; glutathione metabolism.</text>
</comment>
<accession>A0A7X2RQ11</accession>
<evidence type="ECO:0000256" key="1">
    <source>
        <dbReference type="ARBA" id="ARBA00001049"/>
    </source>
</evidence>
<gene>
    <name evidence="13" type="primary">ggt</name>
    <name evidence="13" type="ORF">GIR22_01545</name>
</gene>
<keyword evidence="6 11" id="KW-0865">Zymogen</keyword>
<dbReference type="NCBIfam" id="TIGR00066">
    <property type="entry name" value="g_glut_trans"/>
    <property type="match status" value="1"/>
</dbReference>
<comment type="catalytic activity">
    <reaction evidence="8 11">
        <text>an N-terminal (5-L-glutamyl)-[peptide] + an alpha-amino acid = 5-L-glutamyl amino acid + an N-terminal L-alpha-aminoacyl-[peptide]</text>
        <dbReference type="Rhea" id="RHEA:23904"/>
        <dbReference type="Rhea" id="RHEA-COMP:9780"/>
        <dbReference type="Rhea" id="RHEA-COMP:9795"/>
        <dbReference type="ChEBI" id="CHEBI:77644"/>
        <dbReference type="ChEBI" id="CHEBI:78597"/>
        <dbReference type="ChEBI" id="CHEBI:78599"/>
        <dbReference type="ChEBI" id="CHEBI:78608"/>
        <dbReference type="EC" id="2.3.2.2"/>
    </reaction>
</comment>
<evidence type="ECO:0000313" key="13">
    <source>
        <dbReference type="EMBL" id="MTD17830.1"/>
    </source>
</evidence>
<dbReference type="GO" id="GO:0103068">
    <property type="term" value="F:leukotriene C4 gamma-glutamyl transferase activity"/>
    <property type="evidence" value="ECO:0007669"/>
    <property type="project" value="UniProtKB-EC"/>
</dbReference>
<keyword evidence="4 11" id="KW-0808">Transferase</keyword>
<dbReference type="Gene3D" id="3.60.20.40">
    <property type="match status" value="1"/>
</dbReference>
<dbReference type="PRINTS" id="PR01210">
    <property type="entry name" value="GGTRANSPTASE"/>
</dbReference>
<dbReference type="GO" id="GO:0036374">
    <property type="term" value="F:glutathione hydrolase activity"/>
    <property type="evidence" value="ECO:0007669"/>
    <property type="project" value="UniProtKB-UniRule"/>
</dbReference>
<dbReference type="Gene3D" id="1.10.246.130">
    <property type="match status" value="1"/>
</dbReference>
<evidence type="ECO:0000256" key="7">
    <source>
        <dbReference type="ARBA" id="ARBA00023315"/>
    </source>
</evidence>
<organism evidence="13 14">
    <name type="scientific">Pseudomonas karstica</name>
    <dbReference type="NCBI Taxonomy" id="1055468"/>
    <lineage>
        <taxon>Bacteria</taxon>
        <taxon>Pseudomonadati</taxon>
        <taxon>Pseudomonadota</taxon>
        <taxon>Gammaproteobacteria</taxon>
        <taxon>Pseudomonadales</taxon>
        <taxon>Pseudomonadaceae</taxon>
        <taxon>Pseudomonas</taxon>
    </lineage>
</organism>
<dbReference type="InterPro" id="IPR043138">
    <property type="entry name" value="GGT_lsub"/>
</dbReference>
<name>A0A7X2RQ11_9PSED</name>
<feature type="binding site" evidence="10">
    <location>
        <begin position="393"/>
        <end position="395"/>
    </location>
    <ligand>
        <name>L-glutamate</name>
        <dbReference type="ChEBI" id="CHEBI:29985"/>
    </ligand>
</feature>
<proteinExistence type="inferred from homology"/>
<feature type="chain" id="PRO_5031164280" description="Glutathione hydrolase proenzyme" evidence="12">
    <location>
        <begin position="25"/>
        <end position="574"/>
    </location>
</feature>
<dbReference type="PANTHER" id="PTHR43199:SF1">
    <property type="entry name" value="GLUTATHIONE HYDROLASE PROENZYME"/>
    <property type="match status" value="1"/>
</dbReference>
<dbReference type="Proteomes" id="UP000431485">
    <property type="component" value="Unassembled WGS sequence"/>
</dbReference>
<keyword evidence="12" id="KW-0732">Signal</keyword>
<evidence type="ECO:0000256" key="3">
    <source>
        <dbReference type="ARBA" id="ARBA00009381"/>
    </source>
</evidence>
<comment type="subunit">
    <text evidence="11">This enzyme consists of two polypeptide chains, which are synthesized in precursor form from a single polypeptide.</text>
</comment>
<protein>
    <recommendedName>
        <fullName evidence="11">Glutathione hydrolase proenzyme</fullName>
        <ecNumber evidence="11">2.3.2.2</ecNumber>
        <ecNumber evidence="11">3.4.19.13</ecNumber>
    </recommendedName>
    <component>
        <recommendedName>
            <fullName evidence="11">Glutathione hydrolase large chain</fullName>
        </recommendedName>
    </component>
    <component>
        <recommendedName>
            <fullName evidence="11">Glutathione hydrolase small chain</fullName>
        </recommendedName>
    </component>
</protein>
<evidence type="ECO:0000313" key="14">
    <source>
        <dbReference type="Proteomes" id="UP000431485"/>
    </source>
</evidence>
<feature type="binding site" evidence="10">
    <location>
        <begin position="446"/>
        <end position="447"/>
    </location>
    <ligand>
        <name>L-glutamate</name>
        <dbReference type="ChEBI" id="CHEBI:29985"/>
    </ligand>
</feature>
<sequence>MNYQPFTRTLIATALVLTFSGVQAASEAPVGGENGMVVTAQHLATHVGVDVLKAGGNAVDAAVAVGYALAVVYPAAGNLGGGGFMTVQLADGRKTFLDFREKAPLAATADMYLDKEGNVVPGLSAKGHLAVGVPGTVSGMELALSKYGTLKRAQVIAPAIKLAENGFELDQGDIDMLHSATDEFKKDQDMRGIFLHNGEPLQLGQKLVQKELAKTLREISAKGTDGFYKGWVAKAIVDSSQAGKGIIAQADLDKYKTRELAPIECDYRGYHVVSAPPPSSGGVVICQIMNILEGYPMAELGYGSAQGVHYQIEAMRHAYVDRNSYLGDPDFVENPVAHLLDKDYAAKLRAAIEPQKAGDSQAIKPGVSPHEGNNTTHYSIVDKWGNAVSVTYTLNDWFGAGVMASKTGVILNDEMDDFTVKVGVPNMYGLIQGEANAIAPGKAPLSSMSPTIITKDGKAVMVVGTPGGSRIITATLLTILNVIDYKMNIQEAVNAPRFHQQWMPEATNIEAFTLSPDTQKILQSWGHTFAGPQDANHLAAILVGAPSLGGKPVGKNRFYGANDPRRNTGLSLGY</sequence>
<dbReference type="AlphaFoldDB" id="A0A7X2RQ11"/>
<evidence type="ECO:0000256" key="9">
    <source>
        <dbReference type="PIRSR" id="PIRSR600101-1"/>
    </source>
</evidence>
<dbReference type="InterPro" id="IPR043137">
    <property type="entry name" value="GGT_ssub_C"/>
</dbReference>
<evidence type="ECO:0000256" key="6">
    <source>
        <dbReference type="ARBA" id="ARBA00023145"/>
    </source>
</evidence>
<dbReference type="OrthoDB" id="5297205at2"/>
<evidence type="ECO:0000256" key="4">
    <source>
        <dbReference type="ARBA" id="ARBA00022679"/>
    </source>
</evidence>
<dbReference type="InterPro" id="IPR051792">
    <property type="entry name" value="GGT_bact"/>
</dbReference>
<dbReference type="Pfam" id="PF01019">
    <property type="entry name" value="G_glu_transpept"/>
    <property type="match status" value="1"/>
</dbReference>
<feature type="binding site" evidence="10">
    <location>
        <position position="100"/>
    </location>
    <ligand>
        <name>L-glutamate</name>
        <dbReference type="ChEBI" id="CHEBI:29985"/>
    </ligand>
</feature>
<dbReference type="GO" id="GO:0006750">
    <property type="term" value="P:glutathione biosynthetic process"/>
    <property type="evidence" value="ECO:0007669"/>
    <property type="project" value="UniProtKB-KW"/>
</dbReference>
<comment type="caution">
    <text evidence="13">The sequence shown here is derived from an EMBL/GenBank/DDBJ whole genome shotgun (WGS) entry which is preliminary data.</text>
</comment>
<keyword evidence="7 11" id="KW-0012">Acyltransferase</keyword>
<comment type="similarity">
    <text evidence="3 11">Belongs to the gamma-glutamyltransferase family.</text>
</comment>
<dbReference type="UniPathway" id="UPA00204"/>
<dbReference type="RefSeq" id="WP_154741590.1">
    <property type="nucleotide sequence ID" value="NZ_JBHSTG010000052.1"/>
</dbReference>
<evidence type="ECO:0000256" key="5">
    <source>
        <dbReference type="ARBA" id="ARBA00022801"/>
    </source>
</evidence>
<evidence type="ECO:0000256" key="12">
    <source>
        <dbReference type="SAM" id="SignalP"/>
    </source>
</evidence>
<feature type="signal peptide" evidence="12">
    <location>
        <begin position="1"/>
        <end position="24"/>
    </location>
</feature>
<reference evidence="13 14" key="1">
    <citation type="submission" date="2019-11" db="EMBL/GenBank/DDBJ databases">
        <title>Pseudmonas karstica sp. nov. and Pseudomonas spelaei sp. nov. from caves.</title>
        <authorList>
            <person name="Zeman M."/>
        </authorList>
    </citation>
    <scope>NUCLEOTIDE SEQUENCE [LARGE SCALE GENOMIC DNA]</scope>
    <source>
        <strain evidence="13 14">CCM 7891</strain>
    </source>
</reference>
<evidence type="ECO:0000256" key="10">
    <source>
        <dbReference type="PIRSR" id="PIRSR600101-2"/>
    </source>
</evidence>
<keyword evidence="11" id="KW-0317">Glutathione biosynthesis</keyword>
<dbReference type="InterPro" id="IPR000101">
    <property type="entry name" value="GGT_peptidase"/>
</dbReference>
<evidence type="ECO:0000256" key="8">
    <source>
        <dbReference type="ARBA" id="ARBA00047417"/>
    </source>
</evidence>